<protein>
    <submittedName>
        <fullName evidence="2">Uncharacterized protein</fullName>
    </submittedName>
</protein>
<name>A0A4Y7SQ66_COPMI</name>
<feature type="non-terminal residue" evidence="2">
    <location>
        <position position="391"/>
    </location>
</feature>
<evidence type="ECO:0000256" key="1">
    <source>
        <dbReference type="SAM" id="MobiDB-lite"/>
    </source>
</evidence>
<dbReference type="OrthoDB" id="3267098at2759"/>
<evidence type="ECO:0000313" key="3">
    <source>
        <dbReference type="Proteomes" id="UP000298030"/>
    </source>
</evidence>
<dbReference type="Proteomes" id="UP000298030">
    <property type="component" value="Unassembled WGS sequence"/>
</dbReference>
<sequence>IRKFRDDFSRYQTVELPSEANKRVRASTAARNSGPGISDEARQEANANSTRRPKILNISTYKFHSLADYPAFIRLRSRLTEPVLSLYLQGELEHRLVKRLYARTNKRSVARQIAKRVRRIERARLTCQRRLKQHKAGHVVHREKGRFKRLYIPRFLYPANIGPHTCFQNFIPKLQAHLLGRRLNRKFDGDNHDDFTHDDINSVSIRGQKIYRVATCQVNYTTYDDRRDFDTINSSTHPDIMVYSQDDNRETEKFWHARVLGIYHAKVSTSHPGAASQAIERMHFLFVRWYGAEPGWQSGFRRAQLPKVGFVKHEPDFDNFAFGFLDPGQVLRGCHLIPVFRAGLTDELLPYPSKIARQIDESKTEDWVNFYVNIFVDRDMVMRYYGGGLGH</sequence>
<gene>
    <name evidence="2" type="ORF">FA13DRAFT_1580222</name>
</gene>
<feature type="non-terminal residue" evidence="2">
    <location>
        <position position="1"/>
    </location>
</feature>
<dbReference type="EMBL" id="QPFP01000071">
    <property type="protein sequence ID" value="TEB23985.1"/>
    <property type="molecule type" value="Genomic_DNA"/>
</dbReference>
<proteinExistence type="predicted"/>
<reference evidence="2 3" key="1">
    <citation type="journal article" date="2019" name="Nat. Ecol. Evol.">
        <title>Megaphylogeny resolves global patterns of mushroom evolution.</title>
        <authorList>
            <person name="Varga T."/>
            <person name="Krizsan K."/>
            <person name="Foldi C."/>
            <person name="Dima B."/>
            <person name="Sanchez-Garcia M."/>
            <person name="Sanchez-Ramirez S."/>
            <person name="Szollosi G.J."/>
            <person name="Szarkandi J.G."/>
            <person name="Papp V."/>
            <person name="Albert L."/>
            <person name="Andreopoulos W."/>
            <person name="Angelini C."/>
            <person name="Antonin V."/>
            <person name="Barry K.W."/>
            <person name="Bougher N.L."/>
            <person name="Buchanan P."/>
            <person name="Buyck B."/>
            <person name="Bense V."/>
            <person name="Catcheside P."/>
            <person name="Chovatia M."/>
            <person name="Cooper J."/>
            <person name="Damon W."/>
            <person name="Desjardin D."/>
            <person name="Finy P."/>
            <person name="Geml J."/>
            <person name="Haridas S."/>
            <person name="Hughes K."/>
            <person name="Justo A."/>
            <person name="Karasinski D."/>
            <person name="Kautmanova I."/>
            <person name="Kiss B."/>
            <person name="Kocsube S."/>
            <person name="Kotiranta H."/>
            <person name="LaButti K.M."/>
            <person name="Lechner B.E."/>
            <person name="Liimatainen K."/>
            <person name="Lipzen A."/>
            <person name="Lukacs Z."/>
            <person name="Mihaltcheva S."/>
            <person name="Morgado L.N."/>
            <person name="Niskanen T."/>
            <person name="Noordeloos M.E."/>
            <person name="Ohm R.A."/>
            <person name="Ortiz-Santana B."/>
            <person name="Ovrebo C."/>
            <person name="Racz N."/>
            <person name="Riley R."/>
            <person name="Savchenko A."/>
            <person name="Shiryaev A."/>
            <person name="Soop K."/>
            <person name="Spirin V."/>
            <person name="Szebenyi C."/>
            <person name="Tomsovsky M."/>
            <person name="Tulloss R.E."/>
            <person name="Uehling J."/>
            <person name="Grigoriev I.V."/>
            <person name="Vagvolgyi C."/>
            <person name="Papp T."/>
            <person name="Martin F.M."/>
            <person name="Miettinen O."/>
            <person name="Hibbett D.S."/>
            <person name="Nagy L.G."/>
        </authorList>
    </citation>
    <scope>NUCLEOTIDE SEQUENCE [LARGE SCALE GENOMIC DNA]</scope>
    <source>
        <strain evidence="2 3">FP101781</strain>
    </source>
</reference>
<dbReference type="AlphaFoldDB" id="A0A4Y7SQ66"/>
<comment type="caution">
    <text evidence="2">The sequence shown here is derived from an EMBL/GenBank/DDBJ whole genome shotgun (WGS) entry which is preliminary data.</text>
</comment>
<dbReference type="STRING" id="71717.A0A4Y7SQ66"/>
<accession>A0A4Y7SQ66</accession>
<organism evidence="2 3">
    <name type="scientific">Coprinellus micaceus</name>
    <name type="common">Glistening ink-cap mushroom</name>
    <name type="synonym">Coprinus micaceus</name>
    <dbReference type="NCBI Taxonomy" id="71717"/>
    <lineage>
        <taxon>Eukaryota</taxon>
        <taxon>Fungi</taxon>
        <taxon>Dikarya</taxon>
        <taxon>Basidiomycota</taxon>
        <taxon>Agaricomycotina</taxon>
        <taxon>Agaricomycetes</taxon>
        <taxon>Agaricomycetidae</taxon>
        <taxon>Agaricales</taxon>
        <taxon>Agaricineae</taxon>
        <taxon>Psathyrellaceae</taxon>
        <taxon>Coprinellus</taxon>
    </lineage>
</organism>
<evidence type="ECO:0000313" key="2">
    <source>
        <dbReference type="EMBL" id="TEB23985.1"/>
    </source>
</evidence>
<keyword evidence="3" id="KW-1185">Reference proteome</keyword>
<feature type="region of interest" description="Disordered" evidence="1">
    <location>
        <begin position="19"/>
        <end position="51"/>
    </location>
</feature>